<evidence type="ECO:0000313" key="2">
    <source>
        <dbReference type="EMBL" id="GET04344.1"/>
    </source>
</evidence>
<dbReference type="Proteomes" id="UP000247702">
    <property type="component" value="Unassembled WGS sequence"/>
</dbReference>
<dbReference type="Proteomes" id="UP000615446">
    <property type="component" value="Unassembled WGS sequence"/>
</dbReference>
<dbReference type="STRING" id="94130.A0A2Z6RHF6"/>
<dbReference type="PANTHER" id="PTHR45786:SF74">
    <property type="entry name" value="ATP-DEPENDENT DNA HELICASE"/>
    <property type="match status" value="1"/>
</dbReference>
<dbReference type="AlphaFoldDB" id="A0A2Z6RHF6"/>
<dbReference type="EMBL" id="BEXD01003546">
    <property type="protein sequence ID" value="GBC01421.1"/>
    <property type="molecule type" value="Genomic_DNA"/>
</dbReference>
<accession>A0A2Z6RHF6</accession>
<evidence type="ECO:0000313" key="1">
    <source>
        <dbReference type="EMBL" id="GBC01421.1"/>
    </source>
</evidence>
<dbReference type="PANTHER" id="PTHR45786">
    <property type="entry name" value="DNA BINDING PROTEIN-LIKE"/>
    <property type="match status" value="1"/>
</dbReference>
<evidence type="ECO:0000313" key="3">
    <source>
        <dbReference type="Proteomes" id="UP000247702"/>
    </source>
</evidence>
<reference evidence="2" key="2">
    <citation type="submission" date="2019-10" db="EMBL/GenBank/DDBJ databases">
        <title>Conservation and host-specific expression of non-tandemly repeated heterogenous ribosome RNA gene in arbuscular mycorrhizal fungi.</title>
        <authorList>
            <person name="Maeda T."/>
            <person name="Kobayashi Y."/>
            <person name="Nakagawa T."/>
            <person name="Ezawa T."/>
            <person name="Yamaguchi K."/>
            <person name="Bino T."/>
            <person name="Nishimoto Y."/>
            <person name="Shigenobu S."/>
            <person name="Kawaguchi M."/>
        </authorList>
    </citation>
    <scope>NUCLEOTIDE SEQUENCE</scope>
    <source>
        <strain evidence="2">HR1</strain>
    </source>
</reference>
<keyword evidence="3" id="KW-1185">Reference proteome</keyword>
<dbReference type="OrthoDB" id="1748060at2759"/>
<name>A0A2Z6RHF6_9GLOM</name>
<gene>
    <name evidence="2" type="ORF">RCL2_003064700</name>
    <name evidence="1" type="ORF">RclHR1_04190005</name>
</gene>
<protein>
    <submittedName>
        <fullName evidence="2">Uncharacterized protein LOC114306727</fullName>
    </submittedName>
</protein>
<organism evidence="1 3">
    <name type="scientific">Rhizophagus clarus</name>
    <dbReference type="NCBI Taxonomy" id="94130"/>
    <lineage>
        <taxon>Eukaryota</taxon>
        <taxon>Fungi</taxon>
        <taxon>Fungi incertae sedis</taxon>
        <taxon>Mucoromycota</taxon>
        <taxon>Glomeromycotina</taxon>
        <taxon>Glomeromycetes</taxon>
        <taxon>Glomerales</taxon>
        <taxon>Glomeraceae</taxon>
        <taxon>Rhizophagus</taxon>
    </lineage>
</organism>
<sequence length="139" mass="16011">MVGDGHEVETSNRDIVLNLCDRTLQRISELHPSYDLLLYVLLFLNGDDGWHLNIPLILEKNTKRKTVTPMQFYSYRLQIRHGSWLHCAGRLNYLKLNQSTLRLELYKGVADAIHVGDNNTNIGHRIILPSSFVGDPRQM</sequence>
<comment type="caution">
    <text evidence="1">The sequence shown here is derived from an EMBL/GenBank/DDBJ whole genome shotgun (WGS) entry which is preliminary data.</text>
</comment>
<proteinExistence type="predicted"/>
<dbReference type="EMBL" id="BLAL01000356">
    <property type="protein sequence ID" value="GET04344.1"/>
    <property type="molecule type" value="Genomic_DNA"/>
</dbReference>
<reference evidence="1 3" key="1">
    <citation type="submission" date="2017-11" db="EMBL/GenBank/DDBJ databases">
        <title>The genome of Rhizophagus clarus HR1 reveals common genetic basis of auxotrophy among arbuscular mycorrhizal fungi.</title>
        <authorList>
            <person name="Kobayashi Y."/>
        </authorList>
    </citation>
    <scope>NUCLEOTIDE SEQUENCE [LARGE SCALE GENOMIC DNA]</scope>
    <source>
        <strain evidence="1 3">HR1</strain>
    </source>
</reference>